<dbReference type="Gene3D" id="3.30.56.110">
    <property type="entry name" value="Protein of unknown function DUF2237"/>
    <property type="match status" value="1"/>
</dbReference>
<dbReference type="PANTHER" id="PTHR37466">
    <property type="entry name" value="SLR1628 PROTEIN"/>
    <property type="match status" value="1"/>
</dbReference>
<name>A0A5Q2FBC0_9ACTN</name>
<dbReference type="EMBL" id="CP045725">
    <property type="protein sequence ID" value="QGF23017.1"/>
    <property type="molecule type" value="Genomic_DNA"/>
</dbReference>
<evidence type="ECO:0000313" key="1">
    <source>
        <dbReference type="EMBL" id="QGF23017.1"/>
    </source>
</evidence>
<organism evidence="1 2">
    <name type="scientific">Raineyella fluvialis</name>
    <dbReference type="NCBI Taxonomy" id="2662261"/>
    <lineage>
        <taxon>Bacteria</taxon>
        <taxon>Bacillati</taxon>
        <taxon>Actinomycetota</taxon>
        <taxon>Actinomycetes</taxon>
        <taxon>Propionibacteriales</taxon>
        <taxon>Propionibacteriaceae</taxon>
        <taxon>Raineyella</taxon>
    </lineage>
</organism>
<dbReference type="PANTHER" id="PTHR37466:SF1">
    <property type="entry name" value="SLR1628 PROTEIN"/>
    <property type="match status" value="1"/>
</dbReference>
<dbReference type="AlphaFoldDB" id="A0A5Q2FBC0"/>
<accession>A0A5Q2FBC0</accession>
<dbReference type="Proteomes" id="UP000386847">
    <property type="component" value="Chromosome"/>
</dbReference>
<dbReference type="Pfam" id="PF09996">
    <property type="entry name" value="DUF2237"/>
    <property type="match status" value="1"/>
</dbReference>
<keyword evidence="2" id="KW-1185">Reference proteome</keyword>
<sequence length="132" mass="14216">MDARNVLGEPLQPCGTDPVTGFFRDGYCATSSDDVGSHTICALMTKEFLEFQQRTGNDLSTPVPQFRFPGLRPGDAWCVVASRWVQAYRAGIVAPVILAATHEGALEYVTLEELAGCAADVPDDIRSIAPDV</sequence>
<protein>
    <submittedName>
        <fullName evidence="1">DUF2237 family protein</fullName>
    </submittedName>
</protein>
<dbReference type="InterPro" id="IPR018714">
    <property type="entry name" value="DUF2237"/>
</dbReference>
<dbReference type="RefSeq" id="WP_153571544.1">
    <property type="nucleotide sequence ID" value="NZ_CP045725.1"/>
</dbReference>
<reference evidence="1 2" key="1">
    <citation type="submission" date="2019-10" db="EMBL/GenBank/DDBJ databases">
        <title>Genomic analysis of Raineyella sp. CBA3103.</title>
        <authorList>
            <person name="Roh S.W."/>
        </authorList>
    </citation>
    <scope>NUCLEOTIDE SEQUENCE [LARGE SCALE GENOMIC DNA]</scope>
    <source>
        <strain evidence="1 2">CBA3103</strain>
    </source>
</reference>
<proteinExistence type="predicted"/>
<dbReference type="KEGG" id="rain:Rai3103_04325"/>
<gene>
    <name evidence="1" type="ORF">Rai3103_04325</name>
</gene>
<evidence type="ECO:0000313" key="2">
    <source>
        <dbReference type="Proteomes" id="UP000386847"/>
    </source>
</evidence>